<proteinExistence type="inferred from homology"/>
<evidence type="ECO:0008006" key="6">
    <source>
        <dbReference type="Google" id="ProtNLM"/>
    </source>
</evidence>
<dbReference type="GO" id="GO:0005737">
    <property type="term" value="C:cytoplasm"/>
    <property type="evidence" value="ECO:0007669"/>
    <property type="project" value="TreeGrafter"/>
</dbReference>
<reference evidence="4 5" key="1">
    <citation type="journal article" date="2016" name="Nat. Commun.">
        <title>Thousands of microbial genomes shed light on interconnected biogeochemical processes in an aquifer system.</title>
        <authorList>
            <person name="Anantharaman K."/>
            <person name="Brown C.T."/>
            <person name="Hug L.A."/>
            <person name="Sharon I."/>
            <person name="Castelle C.J."/>
            <person name="Probst A.J."/>
            <person name="Thomas B.C."/>
            <person name="Singh A."/>
            <person name="Wilkins M.J."/>
            <person name="Karaoz U."/>
            <person name="Brodie E.L."/>
            <person name="Williams K.H."/>
            <person name="Hubbard S.S."/>
            <person name="Banfield J.F."/>
        </authorList>
    </citation>
    <scope>NUCLEOTIDE SEQUENCE [LARGE SCALE GENOMIC DNA]</scope>
</reference>
<dbReference type="Proteomes" id="UP000176308">
    <property type="component" value="Unassembled WGS sequence"/>
</dbReference>
<evidence type="ECO:0000256" key="1">
    <source>
        <dbReference type="ARBA" id="ARBA00006964"/>
    </source>
</evidence>
<feature type="binding site" evidence="3">
    <location>
        <position position="87"/>
    </location>
    <ligand>
        <name>a divalent metal cation</name>
        <dbReference type="ChEBI" id="CHEBI:60240"/>
        <label>1</label>
    </ligand>
</feature>
<evidence type="ECO:0000313" key="4">
    <source>
        <dbReference type="EMBL" id="OGZ70761.1"/>
    </source>
</evidence>
<dbReference type="PANTHER" id="PTHR13799">
    <property type="entry name" value="NGG1 INTERACTING FACTOR 3"/>
    <property type="match status" value="1"/>
</dbReference>
<sequence length="295" mass="33558">MELLKVVDTLDEEFDVKNVKDDWSWMFDNLFVRKSVASFRKPNHNTGLLIMNSNEVNRIYTAFAPSRYVLEAIQMKGIVNVLLVVKHPFDWDGRKNGKGFIHFTERDYQIMEGMGISIYSLHTPMDKNRNDSAVSTAYAFAKVIKMKVESEFAPEKDNTKLLLGLIGRINESKFDALTKRLSSILDYKVKTIKVNDSVGKVAVVTGGGFVPEIIQEAKDRGVNTFITGIITPNASEYSKKNYRKTFLEIKKIGLNIIGCSHYLTEKWAMKLSIPYFSSVCKAEFIEDKEALNLLE</sequence>
<evidence type="ECO:0000313" key="5">
    <source>
        <dbReference type="Proteomes" id="UP000176308"/>
    </source>
</evidence>
<accession>A0A1G2I891</accession>
<comment type="caution">
    <text evidence="4">The sequence shown here is derived from an EMBL/GenBank/DDBJ whole genome shotgun (WGS) entry which is preliminary data.</text>
</comment>
<evidence type="ECO:0000256" key="3">
    <source>
        <dbReference type="PIRSR" id="PIRSR602678-1"/>
    </source>
</evidence>
<dbReference type="SUPFAM" id="SSF102705">
    <property type="entry name" value="NIF3 (NGG1p interacting factor 3)-like"/>
    <property type="match status" value="1"/>
</dbReference>
<dbReference type="InterPro" id="IPR002678">
    <property type="entry name" value="DUF34/NIF3"/>
</dbReference>
<evidence type="ECO:0000256" key="2">
    <source>
        <dbReference type="ARBA" id="ARBA00022723"/>
    </source>
</evidence>
<dbReference type="EMBL" id="MHOX01000020">
    <property type="protein sequence ID" value="OGZ70761.1"/>
    <property type="molecule type" value="Genomic_DNA"/>
</dbReference>
<dbReference type="PANTHER" id="PTHR13799:SF14">
    <property type="entry name" value="GTP CYCLOHYDROLASE 1 TYPE 2 HOMOLOG"/>
    <property type="match status" value="1"/>
</dbReference>
<name>A0A1G2I891_9BACT</name>
<dbReference type="Pfam" id="PF01784">
    <property type="entry name" value="DUF34_NIF3"/>
    <property type="match status" value="1"/>
</dbReference>
<organism evidence="4 5">
    <name type="scientific">Candidatus Staskawiczbacteria bacterium RIFCSPLOWO2_01_FULL_33_9</name>
    <dbReference type="NCBI Taxonomy" id="1802211"/>
    <lineage>
        <taxon>Bacteria</taxon>
        <taxon>Candidatus Staskawicziibacteriota</taxon>
    </lineage>
</organism>
<dbReference type="AlphaFoldDB" id="A0A1G2I891"/>
<feature type="binding site" evidence="3">
    <location>
        <position position="265"/>
    </location>
    <ligand>
        <name>a divalent metal cation</name>
        <dbReference type="ChEBI" id="CHEBI:60240"/>
        <label>1</label>
    </ligand>
</feature>
<keyword evidence="2 3" id="KW-0479">Metal-binding</keyword>
<dbReference type="Gene3D" id="3.40.1390.30">
    <property type="entry name" value="NIF3 (NGG1p interacting factor 3)-like"/>
    <property type="match status" value="2"/>
</dbReference>
<feature type="binding site" evidence="3">
    <location>
        <position position="126"/>
    </location>
    <ligand>
        <name>a divalent metal cation</name>
        <dbReference type="ChEBI" id="CHEBI:60240"/>
        <label>1</label>
    </ligand>
</feature>
<feature type="binding site" evidence="3">
    <location>
        <position position="261"/>
    </location>
    <ligand>
        <name>a divalent metal cation</name>
        <dbReference type="ChEBI" id="CHEBI:60240"/>
        <label>1</label>
    </ligand>
</feature>
<protein>
    <recommendedName>
        <fullName evidence="6">GTP cyclohydrolase 1 type 2 homolog</fullName>
    </recommendedName>
</protein>
<comment type="similarity">
    <text evidence="1">Belongs to the GTP cyclohydrolase I type 2/NIF3 family.</text>
</comment>
<dbReference type="InterPro" id="IPR036069">
    <property type="entry name" value="DUF34/NIF3_sf"/>
</dbReference>
<gene>
    <name evidence="4" type="ORF">A2904_02550</name>
</gene>
<dbReference type="GO" id="GO:0046872">
    <property type="term" value="F:metal ion binding"/>
    <property type="evidence" value="ECO:0007669"/>
    <property type="project" value="UniProtKB-KW"/>
</dbReference>